<evidence type="ECO:0000256" key="1">
    <source>
        <dbReference type="ARBA" id="ARBA00022729"/>
    </source>
</evidence>
<dbReference type="EMBL" id="JGVK01000001">
    <property type="protein sequence ID" value="KEY91675.1"/>
    <property type="molecule type" value="Genomic_DNA"/>
</dbReference>
<name>A0A084CPE6_9GAMM</name>
<evidence type="ECO:0000256" key="2">
    <source>
        <dbReference type="ARBA" id="ARBA00023136"/>
    </source>
</evidence>
<protein>
    <recommendedName>
        <fullName evidence="4">Outer membrane protein assembly factor BamE</fullName>
    </recommendedName>
</protein>
<evidence type="ECO:0000313" key="7">
    <source>
        <dbReference type="Proteomes" id="UP000053784"/>
    </source>
</evidence>
<dbReference type="Pfam" id="PF04355">
    <property type="entry name" value="BamE"/>
    <property type="match status" value="1"/>
</dbReference>
<keyword evidence="3 4" id="KW-0998">Cell outer membrane</keyword>
<dbReference type="Proteomes" id="UP000053784">
    <property type="component" value="Unassembled WGS sequence"/>
</dbReference>
<dbReference type="eggNOG" id="COG2913">
    <property type="taxonomic scope" value="Bacteria"/>
</dbReference>
<dbReference type="STRING" id="1179155.CF67_01028"/>
<feature type="domain" description="Outer membrane protein assembly factor BamE" evidence="5">
    <location>
        <begin position="39"/>
        <end position="106"/>
    </location>
</feature>
<comment type="caution">
    <text evidence="6">The sequence shown here is derived from an EMBL/GenBank/DDBJ whole genome shotgun (WGS) entry which is preliminary data.</text>
</comment>
<dbReference type="GO" id="GO:0051205">
    <property type="term" value="P:protein insertion into membrane"/>
    <property type="evidence" value="ECO:0007669"/>
    <property type="project" value="UniProtKB-UniRule"/>
</dbReference>
<dbReference type="InterPro" id="IPR037873">
    <property type="entry name" value="BamE-like"/>
</dbReference>
<accession>A0A084CPE6</accession>
<dbReference type="Gene3D" id="3.30.1450.10">
    <property type="match status" value="1"/>
</dbReference>
<gene>
    <name evidence="6" type="primary">smpA</name>
    <name evidence="4" type="synonym">bamE</name>
    <name evidence="6" type="ORF">CF67_01028</name>
</gene>
<dbReference type="RefSeq" id="WP_034412868.1">
    <property type="nucleotide sequence ID" value="NZ_JGVK01000001.1"/>
</dbReference>
<dbReference type="InterPro" id="IPR007450">
    <property type="entry name" value="BamE_dom"/>
</dbReference>
<reference evidence="6 7" key="1">
    <citation type="submission" date="2014-03" db="EMBL/GenBank/DDBJ databases">
        <title>Selection and divergence in the genomes of co-occurring obligate luminous symbionts with specific hosts.</title>
        <authorList>
            <person name="Hendry T.A."/>
            <person name="de Wet J.R."/>
            <person name="Dunlap P.V."/>
        </authorList>
    </citation>
    <scope>NUCLEOTIDE SEQUENCE [LARGE SCALE GENOMIC DNA]</scope>
    <source>
        <strain evidence="6 7">Ppalp.1</strain>
    </source>
</reference>
<organism evidence="6 7">
    <name type="scientific">Candidatus Photodesmus blepharonis</name>
    <dbReference type="NCBI Taxonomy" id="1179155"/>
    <lineage>
        <taxon>Bacteria</taxon>
        <taxon>Pseudomonadati</taxon>
        <taxon>Pseudomonadota</taxon>
        <taxon>Gammaproteobacteria</taxon>
        <taxon>Vibrionales</taxon>
        <taxon>Vibrionaceae</taxon>
        <taxon>Candidatus Photodesmus</taxon>
    </lineage>
</organism>
<evidence type="ECO:0000256" key="4">
    <source>
        <dbReference type="HAMAP-Rule" id="MF_00925"/>
    </source>
</evidence>
<comment type="subcellular location">
    <subcellularLocation>
        <location evidence="4">Cell outer membrane</location>
    </subcellularLocation>
</comment>
<keyword evidence="1 4" id="KW-0732">Signal</keyword>
<evidence type="ECO:0000313" key="6">
    <source>
        <dbReference type="EMBL" id="KEY91675.1"/>
    </source>
</evidence>
<evidence type="ECO:0000259" key="5">
    <source>
        <dbReference type="Pfam" id="PF04355"/>
    </source>
</evidence>
<comment type="subunit">
    <text evidence="4">Part of the Bam complex.</text>
</comment>
<evidence type="ECO:0000256" key="3">
    <source>
        <dbReference type="ARBA" id="ARBA00023237"/>
    </source>
</evidence>
<comment type="similarity">
    <text evidence="4">Belongs to the BamE family.</text>
</comment>
<dbReference type="InterPro" id="IPR026592">
    <property type="entry name" value="BamE"/>
</dbReference>
<comment type="function">
    <text evidence="4">Part of the outer membrane protein assembly complex, which is involved in assembly and insertion of beta-barrel proteins into the outer membrane.</text>
</comment>
<keyword evidence="2 4" id="KW-0472">Membrane</keyword>
<dbReference type="PANTHER" id="PTHR37482:SF1">
    <property type="entry name" value="OUTER MEMBRANE PROTEIN ASSEMBLY FACTOR BAME"/>
    <property type="match status" value="1"/>
</dbReference>
<dbReference type="AlphaFoldDB" id="A0A084CPE6"/>
<dbReference type="GO" id="GO:1990063">
    <property type="term" value="C:Bam protein complex"/>
    <property type="evidence" value="ECO:0007669"/>
    <property type="project" value="TreeGrafter"/>
</dbReference>
<dbReference type="HAMAP" id="MF_00925">
    <property type="entry name" value="OM_assembly_BamE"/>
    <property type="match status" value="1"/>
</dbReference>
<dbReference type="PANTHER" id="PTHR37482">
    <property type="entry name" value="OUTER MEMBRANE PROTEIN ASSEMBLY FACTOR BAME"/>
    <property type="match status" value="1"/>
</dbReference>
<dbReference type="OrthoDB" id="9808250at2"/>
<proteinExistence type="inferred from homology"/>
<dbReference type="GO" id="GO:0030674">
    <property type="term" value="F:protein-macromolecule adaptor activity"/>
    <property type="evidence" value="ECO:0007669"/>
    <property type="project" value="TreeGrafter"/>
</dbReference>
<dbReference type="GO" id="GO:0043165">
    <property type="term" value="P:Gram-negative-bacterium-type cell outer membrane assembly"/>
    <property type="evidence" value="ECO:0007669"/>
    <property type="project" value="UniProtKB-UniRule"/>
</dbReference>
<keyword evidence="7" id="KW-1185">Reference proteome</keyword>
<sequence length="124" mass="14218">MHQTVNSLTTILSLLMATITLIGCHSSKSLVYRISISQGNYIEQNDVNQLRLGMSKKQVRYIIGSPMLIEHNHPNTWYYIHYTSSGQDKPIQKNLAVNFNSSEELTSVTGDFQISKRFFEKIHQ</sequence>